<evidence type="ECO:0000256" key="2">
    <source>
        <dbReference type="ARBA" id="ARBA00022801"/>
    </source>
</evidence>
<proteinExistence type="inferred from homology"/>
<accession>A0A0N1EQ17</accession>
<dbReference type="InterPro" id="IPR029132">
    <property type="entry name" value="CBAH/NAAA_C"/>
</dbReference>
<name>A0A0N1EQ17_9GAMM</name>
<dbReference type="Pfam" id="PF02275">
    <property type="entry name" value="CBAH"/>
    <property type="match status" value="1"/>
</dbReference>
<protein>
    <recommendedName>
        <fullName evidence="3">Choloylglycine hydrolase/NAAA C-terminal domain-containing protein</fullName>
    </recommendedName>
</protein>
<keyword evidence="5" id="KW-1185">Reference proteome</keyword>
<comment type="similarity">
    <text evidence="1">Belongs to the peptidase C59 family.</text>
</comment>
<keyword evidence="2" id="KW-0378">Hydrolase</keyword>
<dbReference type="GO" id="GO:0016787">
    <property type="term" value="F:hydrolase activity"/>
    <property type="evidence" value="ECO:0007669"/>
    <property type="project" value="UniProtKB-KW"/>
</dbReference>
<dbReference type="InterPro" id="IPR052193">
    <property type="entry name" value="Peptidase_C59"/>
</dbReference>
<organism evidence="4 5">
    <name type="scientific">Pseudoalteromonas porphyrae</name>
    <dbReference type="NCBI Taxonomy" id="187330"/>
    <lineage>
        <taxon>Bacteria</taxon>
        <taxon>Pseudomonadati</taxon>
        <taxon>Pseudomonadota</taxon>
        <taxon>Gammaproteobacteria</taxon>
        <taxon>Alteromonadales</taxon>
        <taxon>Pseudoalteromonadaceae</taxon>
        <taxon>Pseudoalteromonas</taxon>
    </lineage>
</organism>
<dbReference type="PATRIC" id="fig|187330.3.peg.3598"/>
<comment type="caution">
    <text evidence="4">The sequence shown here is derived from an EMBL/GenBank/DDBJ whole genome shotgun (WGS) entry which is preliminary data.</text>
</comment>
<dbReference type="Gene3D" id="3.60.60.10">
    <property type="entry name" value="Penicillin V Acylase, Chain A"/>
    <property type="match status" value="1"/>
</dbReference>
<dbReference type="PANTHER" id="PTHR35527">
    <property type="entry name" value="CHOLOYLGLYCINE HYDROLASE"/>
    <property type="match status" value="1"/>
</dbReference>
<gene>
    <name evidence="4" type="ORF">ADS77_07800</name>
</gene>
<dbReference type="InterPro" id="IPR029055">
    <property type="entry name" value="Ntn_hydrolases_N"/>
</dbReference>
<evidence type="ECO:0000256" key="1">
    <source>
        <dbReference type="ARBA" id="ARBA00006625"/>
    </source>
</evidence>
<sequence length="376" mass="42051">MTYMCTRIFNSLNPDFPVTARNMDWFAGVNAFLYTFPVGLKRIGFIPEDTDQFKVPQRQILKWKSHYSSIATVMGDKRMGTADGINSAGLVVNALYDTGADYIPIRADNSSPLLNKRQTEHSPLEESKKVLSVLSWAQFTLDKFGCVKAAAKYFRKQKIQIVEENVPDGLGKSTPATLHLCLSDKTGNSAIIEVNNNAFVVYESEKFRVATNEPNYKTQLEINQYWQYMWGKAETPNSRPLYTVPGGVSSTQNFERASFYISLSEPVNSTIKAVSQTRSMVAACAVPHGFNPRSASISSSTIWSNVSDQASGTYYFLNMCNMAQVWLDFSTEITTCQRVQVMTLEGEELIEQPPIFGNLNDKCTVTNDPYARAKKA</sequence>
<reference evidence="4 5" key="1">
    <citation type="submission" date="2015-08" db="EMBL/GenBank/DDBJ databases">
        <title>Draft Genome Sequence of Pseudoalteromonas porphyrae UCD-SED14.</title>
        <authorList>
            <person name="Coil D.A."/>
            <person name="Jospin G."/>
            <person name="Lee R.D."/>
            <person name="Eisen J.A."/>
        </authorList>
    </citation>
    <scope>NUCLEOTIDE SEQUENCE [LARGE SCALE GENOMIC DNA]</scope>
    <source>
        <strain evidence="4 5">UCD-SED14</strain>
    </source>
</reference>
<dbReference type="PANTHER" id="PTHR35527:SF2">
    <property type="entry name" value="HYDROLASE"/>
    <property type="match status" value="1"/>
</dbReference>
<evidence type="ECO:0000313" key="4">
    <source>
        <dbReference type="EMBL" id="KPH63810.1"/>
    </source>
</evidence>
<evidence type="ECO:0000259" key="3">
    <source>
        <dbReference type="Pfam" id="PF02275"/>
    </source>
</evidence>
<dbReference type="AlphaFoldDB" id="A0A0N1EQ17"/>
<dbReference type="SUPFAM" id="SSF56235">
    <property type="entry name" value="N-terminal nucleophile aminohydrolases (Ntn hydrolases)"/>
    <property type="match status" value="1"/>
</dbReference>
<dbReference type="EMBL" id="LHPH01000007">
    <property type="protein sequence ID" value="KPH63810.1"/>
    <property type="molecule type" value="Genomic_DNA"/>
</dbReference>
<feature type="domain" description="Choloylglycine hydrolase/NAAA C-terminal" evidence="3">
    <location>
        <begin position="5"/>
        <end position="323"/>
    </location>
</feature>
<dbReference type="Proteomes" id="UP000037848">
    <property type="component" value="Unassembled WGS sequence"/>
</dbReference>
<evidence type="ECO:0000313" key="5">
    <source>
        <dbReference type="Proteomes" id="UP000037848"/>
    </source>
</evidence>